<name>A0AAV9SQI3_9TELE</name>
<keyword evidence="3" id="KW-1185">Reference proteome</keyword>
<sequence length="177" mass="19751">MNSALYQKILKKEELLPPPSPYQLSPLTAKAFWEAGFLHPVALKRISSVLWITLNLCTFRVKREKNCIEACALLSVTHTQQVPLLQQKREKENEGGCELQSKRDLRSASARGRGVLLSTLHTEGLRSAQRQRLGRGSCVGVTLRRLCRLETGESTDTVDPGGSGKKLLKKETEKRKG</sequence>
<protein>
    <submittedName>
        <fullName evidence="2">Uncharacterized protein</fullName>
    </submittedName>
</protein>
<evidence type="ECO:0000313" key="2">
    <source>
        <dbReference type="EMBL" id="KAK5622817.1"/>
    </source>
</evidence>
<evidence type="ECO:0000256" key="1">
    <source>
        <dbReference type="SAM" id="MobiDB-lite"/>
    </source>
</evidence>
<proteinExistence type="predicted"/>
<gene>
    <name evidence="2" type="ORF">CRENBAI_024276</name>
</gene>
<dbReference type="EMBL" id="JAHHUM010000075">
    <property type="protein sequence ID" value="KAK5622817.1"/>
    <property type="molecule type" value="Genomic_DNA"/>
</dbReference>
<accession>A0AAV9SQI3</accession>
<organism evidence="2 3">
    <name type="scientific">Crenichthys baileyi</name>
    <name type="common">White River springfish</name>
    <dbReference type="NCBI Taxonomy" id="28760"/>
    <lineage>
        <taxon>Eukaryota</taxon>
        <taxon>Metazoa</taxon>
        <taxon>Chordata</taxon>
        <taxon>Craniata</taxon>
        <taxon>Vertebrata</taxon>
        <taxon>Euteleostomi</taxon>
        <taxon>Actinopterygii</taxon>
        <taxon>Neopterygii</taxon>
        <taxon>Teleostei</taxon>
        <taxon>Neoteleostei</taxon>
        <taxon>Acanthomorphata</taxon>
        <taxon>Ovalentaria</taxon>
        <taxon>Atherinomorphae</taxon>
        <taxon>Cyprinodontiformes</taxon>
        <taxon>Goodeidae</taxon>
        <taxon>Crenichthys</taxon>
    </lineage>
</organism>
<evidence type="ECO:0000313" key="3">
    <source>
        <dbReference type="Proteomes" id="UP001311232"/>
    </source>
</evidence>
<reference evidence="2 3" key="1">
    <citation type="submission" date="2021-06" db="EMBL/GenBank/DDBJ databases">
        <authorList>
            <person name="Palmer J.M."/>
        </authorList>
    </citation>
    <scope>NUCLEOTIDE SEQUENCE [LARGE SCALE GENOMIC DNA]</scope>
    <source>
        <strain evidence="2 3">MEX-2019</strain>
        <tissue evidence="2">Muscle</tissue>
    </source>
</reference>
<dbReference type="Proteomes" id="UP001311232">
    <property type="component" value="Unassembled WGS sequence"/>
</dbReference>
<comment type="caution">
    <text evidence="2">The sequence shown here is derived from an EMBL/GenBank/DDBJ whole genome shotgun (WGS) entry which is preliminary data.</text>
</comment>
<dbReference type="AlphaFoldDB" id="A0AAV9SQI3"/>
<feature type="region of interest" description="Disordered" evidence="1">
    <location>
        <begin position="153"/>
        <end position="177"/>
    </location>
</feature>